<accession>A0ABY9X0Z7</accession>
<feature type="domain" description="Glycoside hydrolase 123 catalytic" evidence="1">
    <location>
        <begin position="277"/>
        <end position="501"/>
    </location>
</feature>
<evidence type="ECO:0000259" key="1">
    <source>
        <dbReference type="Pfam" id="PF13320"/>
    </source>
</evidence>
<evidence type="ECO:0000313" key="3">
    <source>
        <dbReference type="Proteomes" id="UP001611383"/>
    </source>
</evidence>
<name>A0ABY9X0Z7_9BACT</name>
<reference evidence="2 3" key="1">
    <citation type="submission" date="2019-08" db="EMBL/GenBank/DDBJ databases">
        <title>Archangium and Cystobacter genomes.</title>
        <authorList>
            <person name="Chen I.-C.K."/>
            <person name="Wielgoss S."/>
        </authorList>
    </citation>
    <scope>NUCLEOTIDE SEQUENCE [LARGE SCALE GENOMIC DNA]</scope>
    <source>
        <strain evidence="2 3">Cbm 6</strain>
    </source>
</reference>
<dbReference type="InterPro" id="IPR025150">
    <property type="entry name" value="GH123_cat"/>
</dbReference>
<protein>
    <submittedName>
        <fullName evidence="2">DUF4091 domain-containing protein</fullName>
    </submittedName>
</protein>
<sequence length="560" mass="61698">MGAGWAAQGLLAAMLAAAPEPRVVSALEKVRPGVTLKGEKEARLSLARGECEAAQVVLPPDVSRLRVKPLALKGPGRKTLEASVWREAFLEVKTPSNSQGGTGPWPDPLVPVEAPPGPKGTPTVLYVELCAPEQQVPGTYQGALSMEADGKPLSPVPFSAEVQPFVLPATSSLPNSFGISLYSIAKGHGLKPESPEARELLRDYALALLSHRVSAHGMSMNPPPVRFEDGKPVVDFSTYDAELAPFLEGTALPSGARFTTTDVRDNPAARTDKEKAAYYRALAEHFREKGWRARLFFYAKDEPKPEDVPLVRAQAQRVRAANKDVPVLVTTPLDEALRGSADILAPTLNCFFPRPGPQTCRNVLPLKALRGKLEPHVKVWWYQSCNSHGCTGGPAEDPSVEKVYSGWASYMVDHPAPLNRAMGPLAFLSGVDGELYFDTVFAYNTKDPWKDLFEFGGNGDGTFFYPGTPSRPGFTRHQPVVSLRLKHLRDGLEDYEYLQLLESLGEQTFAREAARRLTRSGYEVETDPRQWEQVRREMTTRLRKRWEASEYAKRSGVRPK</sequence>
<dbReference type="RefSeq" id="WP_395806734.1">
    <property type="nucleotide sequence ID" value="NZ_CP043494.1"/>
</dbReference>
<proteinExistence type="predicted"/>
<gene>
    <name evidence="2" type="ORF">F0U60_36805</name>
</gene>
<dbReference type="Pfam" id="PF13320">
    <property type="entry name" value="GH123_cat"/>
    <property type="match status" value="1"/>
</dbReference>
<evidence type="ECO:0000313" key="2">
    <source>
        <dbReference type="EMBL" id="WNG49063.1"/>
    </source>
</evidence>
<dbReference type="Proteomes" id="UP001611383">
    <property type="component" value="Chromosome"/>
</dbReference>
<dbReference type="EMBL" id="CP043494">
    <property type="protein sequence ID" value="WNG49063.1"/>
    <property type="molecule type" value="Genomic_DNA"/>
</dbReference>
<organism evidence="2 3">
    <name type="scientific">Archangium minus</name>
    <dbReference type="NCBI Taxonomy" id="83450"/>
    <lineage>
        <taxon>Bacteria</taxon>
        <taxon>Pseudomonadati</taxon>
        <taxon>Myxococcota</taxon>
        <taxon>Myxococcia</taxon>
        <taxon>Myxococcales</taxon>
        <taxon>Cystobacterineae</taxon>
        <taxon>Archangiaceae</taxon>
        <taxon>Archangium</taxon>
    </lineage>
</organism>
<keyword evidence="3" id="KW-1185">Reference proteome</keyword>